<proteinExistence type="predicted"/>
<dbReference type="PANTHER" id="PTHR37807:SF3">
    <property type="entry name" value="OS07G0160300 PROTEIN"/>
    <property type="match status" value="1"/>
</dbReference>
<dbReference type="AlphaFoldDB" id="A0A930YKB8"/>
<dbReference type="Gene3D" id="3.40.50.300">
    <property type="entry name" value="P-loop containing nucleotide triphosphate hydrolases"/>
    <property type="match status" value="1"/>
</dbReference>
<organism evidence="2 3">
    <name type="scientific">Nocardioides islandensis</name>
    <dbReference type="NCBI Taxonomy" id="433663"/>
    <lineage>
        <taxon>Bacteria</taxon>
        <taxon>Bacillati</taxon>
        <taxon>Actinomycetota</taxon>
        <taxon>Actinomycetes</taxon>
        <taxon>Propionibacteriales</taxon>
        <taxon>Nocardioidaceae</taxon>
        <taxon>Nocardioides</taxon>
    </lineage>
</organism>
<gene>
    <name evidence="2" type="ORF">ISU07_10060</name>
</gene>
<dbReference type="GO" id="GO:0005524">
    <property type="term" value="F:ATP binding"/>
    <property type="evidence" value="ECO:0007669"/>
    <property type="project" value="UniProtKB-KW"/>
</dbReference>
<dbReference type="Proteomes" id="UP000640489">
    <property type="component" value="Unassembled WGS sequence"/>
</dbReference>
<keyword evidence="2" id="KW-0067">ATP-binding</keyword>
<evidence type="ECO:0000256" key="1">
    <source>
        <dbReference type="SAM" id="MobiDB-lite"/>
    </source>
</evidence>
<keyword evidence="2" id="KW-0547">Nucleotide-binding</keyword>
<sequence>MLVQLSGVPGSGKSTLARGLAAGHGLVVLDTDVVKSALLERDLSVADAGPAAYGVVLALAADLLAQGHGVVVDSPCRYPALLAAGQQVAEEAGVGYRFVELWADDPATLLPRLDGRRPRPSQVASSTDAAPGTAWEHGTAVATLRAWQDELVRPEAGYVRLDAALPPDELLRAASNHLASGRAPGSARARD</sequence>
<dbReference type="InterPro" id="IPR027417">
    <property type="entry name" value="P-loop_NTPase"/>
</dbReference>
<comment type="caution">
    <text evidence="2">The sequence shown here is derived from an EMBL/GenBank/DDBJ whole genome shotgun (WGS) entry which is preliminary data.</text>
</comment>
<feature type="region of interest" description="Disordered" evidence="1">
    <location>
        <begin position="112"/>
        <end position="134"/>
    </location>
</feature>
<dbReference type="PANTHER" id="PTHR37807">
    <property type="entry name" value="OS07G0160300 PROTEIN"/>
    <property type="match status" value="1"/>
</dbReference>
<protein>
    <submittedName>
        <fullName evidence="2">ATP-binding protein</fullName>
    </submittedName>
</protein>
<evidence type="ECO:0000313" key="2">
    <source>
        <dbReference type="EMBL" id="MBF4763470.1"/>
    </source>
</evidence>
<accession>A0A930YKB8</accession>
<evidence type="ECO:0000313" key="3">
    <source>
        <dbReference type="Proteomes" id="UP000640489"/>
    </source>
</evidence>
<keyword evidence="3" id="KW-1185">Reference proteome</keyword>
<dbReference type="SUPFAM" id="SSF52540">
    <property type="entry name" value="P-loop containing nucleoside triphosphate hydrolases"/>
    <property type="match status" value="1"/>
</dbReference>
<dbReference type="RefSeq" id="WP_194706641.1">
    <property type="nucleotide sequence ID" value="NZ_JADKPN010000004.1"/>
</dbReference>
<name>A0A930YKB8_9ACTN</name>
<dbReference type="Pfam" id="PF13671">
    <property type="entry name" value="AAA_33"/>
    <property type="match status" value="1"/>
</dbReference>
<reference evidence="2" key="1">
    <citation type="submission" date="2020-11" db="EMBL/GenBank/DDBJ databases">
        <title>Nocardioides sp. nov., isolated from Soil of Cynanchum wilfordii Hemsley rhizosphere.</title>
        <authorList>
            <person name="Lee J.-S."/>
            <person name="Suh M.K."/>
            <person name="Kim J.-S."/>
        </authorList>
    </citation>
    <scope>NUCLEOTIDE SEQUENCE</scope>
    <source>
        <strain evidence="2">KCTC 19275</strain>
    </source>
</reference>
<dbReference type="EMBL" id="JADKPN010000004">
    <property type="protein sequence ID" value="MBF4763470.1"/>
    <property type="molecule type" value="Genomic_DNA"/>
</dbReference>